<dbReference type="Proteomes" id="UP000050761">
    <property type="component" value="Unassembled WGS sequence"/>
</dbReference>
<dbReference type="EMBL" id="UZAH01031963">
    <property type="protein sequence ID" value="VDP18846.1"/>
    <property type="molecule type" value="Genomic_DNA"/>
</dbReference>
<accession>A0A183GDB4</accession>
<evidence type="ECO:0000313" key="1">
    <source>
        <dbReference type="EMBL" id="VDP18846.1"/>
    </source>
</evidence>
<keyword evidence="2" id="KW-1185">Reference proteome</keyword>
<reference evidence="1 2" key="1">
    <citation type="submission" date="2018-11" db="EMBL/GenBank/DDBJ databases">
        <authorList>
            <consortium name="Pathogen Informatics"/>
        </authorList>
    </citation>
    <scope>NUCLEOTIDE SEQUENCE [LARGE SCALE GENOMIC DNA]</scope>
</reference>
<reference evidence="3" key="2">
    <citation type="submission" date="2019-09" db="UniProtKB">
        <authorList>
            <consortium name="WormBaseParasite"/>
        </authorList>
    </citation>
    <scope>IDENTIFICATION</scope>
</reference>
<gene>
    <name evidence="1" type="ORF">HPBE_LOCUS20220</name>
</gene>
<dbReference type="InterPro" id="IPR012337">
    <property type="entry name" value="RNaseH-like_sf"/>
</dbReference>
<evidence type="ECO:0000313" key="3">
    <source>
        <dbReference type="WBParaSite" id="HPBE_0002022201-mRNA-1"/>
    </source>
</evidence>
<dbReference type="AlphaFoldDB" id="A0A183GDB4"/>
<evidence type="ECO:0000313" key="2">
    <source>
        <dbReference type="Proteomes" id="UP000050761"/>
    </source>
</evidence>
<name>A0A183GDB4_HELPZ</name>
<dbReference type="WBParaSite" id="HPBE_0002022201-mRNA-1">
    <property type="protein sequence ID" value="HPBE_0002022201-mRNA-1"/>
    <property type="gene ID" value="HPBE_0002022201"/>
</dbReference>
<dbReference type="SUPFAM" id="SSF53098">
    <property type="entry name" value="Ribonuclease H-like"/>
    <property type="match status" value="1"/>
</dbReference>
<organism evidence="2 3">
    <name type="scientific">Heligmosomoides polygyrus</name>
    <name type="common">Parasitic roundworm</name>
    <dbReference type="NCBI Taxonomy" id="6339"/>
    <lineage>
        <taxon>Eukaryota</taxon>
        <taxon>Metazoa</taxon>
        <taxon>Ecdysozoa</taxon>
        <taxon>Nematoda</taxon>
        <taxon>Chromadorea</taxon>
        <taxon>Rhabditida</taxon>
        <taxon>Rhabditina</taxon>
        <taxon>Rhabditomorpha</taxon>
        <taxon>Strongyloidea</taxon>
        <taxon>Heligmosomidae</taxon>
        <taxon>Heligmosomoides</taxon>
    </lineage>
</organism>
<protein>
    <submittedName>
        <fullName evidence="3">NR LBD domain-containing protein</fullName>
    </submittedName>
</protein>
<proteinExistence type="predicted"/>
<sequence length="112" mass="12898">MTLAISLLNSDARFHDVDDTCSELGRPLLDIGDRPLTRLNPTCKSTYDMMSRFLELGKPLELFLLERPRYPMLDATDWDTVKKIVFVLKPLAVATETVQHRYYSTISVVFLF</sequence>
<accession>A0A3P8FI90</accession>